<proteinExistence type="inferred from homology"/>
<dbReference type="GO" id="GO:0016740">
    <property type="term" value="F:transferase activity"/>
    <property type="evidence" value="ECO:0007669"/>
    <property type="project" value="UniProtKB-KW"/>
</dbReference>
<dbReference type="CDD" id="cd00475">
    <property type="entry name" value="Cis_IPPS"/>
    <property type="match status" value="1"/>
</dbReference>
<dbReference type="InterPro" id="IPR036424">
    <property type="entry name" value="UPP_synth-like_sf"/>
</dbReference>
<keyword evidence="4" id="KW-1185">Reference proteome</keyword>
<dbReference type="Gene3D" id="3.40.1180.10">
    <property type="entry name" value="Decaprenyl diphosphate synthase-like"/>
    <property type="match status" value="1"/>
</dbReference>
<protein>
    <submittedName>
        <fullName evidence="3">Polyprenyl diphosphate synthase</fullName>
        <ecNumber evidence="3">2.5.1.-</ecNumber>
    </submittedName>
</protein>
<dbReference type="Pfam" id="PF01255">
    <property type="entry name" value="Prenyltransf"/>
    <property type="match status" value="1"/>
</dbReference>
<gene>
    <name evidence="3" type="primary">uppS</name>
    <name evidence="3" type="ORF">PU560_04990</name>
</gene>
<evidence type="ECO:0000256" key="1">
    <source>
        <dbReference type="ARBA" id="ARBA00022679"/>
    </source>
</evidence>
<dbReference type="EMBL" id="JARACI010000672">
    <property type="protein sequence ID" value="MDD9205823.1"/>
    <property type="molecule type" value="Genomic_DNA"/>
</dbReference>
<keyword evidence="1 3" id="KW-0808">Transferase</keyword>
<sequence>SRIARGLREAQDQAAATEGMVVNVAIGYGGRHEIADAVRSLLRDRAAAGATMEDVAADLHVEDIADHLYTKGQPDPDLVIRTSGEQRLSGFLLWQSVHSEYYFCEAYWPDFRRIDFLRALRDYSQRERRLGR</sequence>
<dbReference type="EC" id="2.5.1.-" evidence="3"/>
<dbReference type="PROSITE" id="PS01066">
    <property type="entry name" value="UPP_SYNTHASE"/>
    <property type="match status" value="1"/>
</dbReference>
<feature type="non-terminal residue" evidence="3">
    <location>
        <position position="1"/>
    </location>
</feature>
<dbReference type="PANTHER" id="PTHR10291">
    <property type="entry name" value="DEHYDRODOLICHYL DIPHOSPHATE SYNTHASE FAMILY MEMBER"/>
    <property type="match status" value="1"/>
</dbReference>
<evidence type="ECO:0000256" key="2">
    <source>
        <dbReference type="ARBA" id="ARBA00038453"/>
    </source>
</evidence>
<dbReference type="InterPro" id="IPR001441">
    <property type="entry name" value="UPP_synth-like"/>
</dbReference>
<evidence type="ECO:0000313" key="4">
    <source>
        <dbReference type="Proteomes" id="UP001165561"/>
    </source>
</evidence>
<dbReference type="SUPFAM" id="SSF64005">
    <property type="entry name" value="Undecaprenyl diphosphate synthase"/>
    <property type="match status" value="1"/>
</dbReference>
<evidence type="ECO:0000313" key="3">
    <source>
        <dbReference type="EMBL" id="MDD9205823.1"/>
    </source>
</evidence>
<dbReference type="Proteomes" id="UP001165561">
    <property type="component" value="Unassembled WGS sequence"/>
</dbReference>
<accession>A0ABT5TUS7</accession>
<organism evidence="3 4">
    <name type="scientific">Georgenia halotolerans</name>
    <dbReference type="NCBI Taxonomy" id="3028317"/>
    <lineage>
        <taxon>Bacteria</taxon>
        <taxon>Bacillati</taxon>
        <taxon>Actinomycetota</taxon>
        <taxon>Actinomycetes</taxon>
        <taxon>Micrococcales</taxon>
        <taxon>Bogoriellaceae</taxon>
        <taxon>Georgenia</taxon>
    </lineage>
</organism>
<dbReference type="InterPro" id="IPR018520">
    <property type="entry name" value="UPP_synth-like_CS"/>
</dbReference>
<comment type="similarity">
    <text evidence="2">Belongs to the UPP synthase family. Z-FPP synthase subfamily.</text>
</comment>
<dbReference type="NCBIfam" id="TIGR00055">
    <property type="entry name" value="uppS"/>
    <property type="match status" value="1"/>
</dbReference>
<reference evidence="3" key="1">
    <citation type="submission" date="2023-02" db="EMBL/GenBank/DDBJ databases">
        <title>Georgenia sp.10Sc9-8, isolated from a soil sample collected from the Taklamakan desert.</title>
        <authorList>
            <person name="Liu S."/>
        </authorList>
    </citation>
    <scope>NUCLEOTIDE SEQUENCE</scope>
    <source>
        <strain evidence="3">10Sc9-8</strain>
    </source>
</reference>
<comment type="caution">
    <text evidence="3">The sequence shown here is derived from an EMBL/GenBank/DDBJ whole genome shotgun (WGS) entry which is preliminary data.</text>
</comment>
<dbReference type="PANTHER" id="PTHR10291:SF43">
    <property type="entry name" value="DEHYDRODOLICHYL DIPHOSPHATE SYNTHASE COMPLEX SUBUNIT DHDDS"/>
    <property type="match status" value="1"/>
</dbReference>
<name>A0ABT5TUS7_9MICO</name>